<name>A0A9X6ND98_HYPEX</name>
<gene>
    <name evidence="1" type="ORF">BV898_15687</name>
</gene>
<evidence type="ECO:0000313" key="1">
    <source>
        <dbReference type="EMBL" id="OWA51194.1"/>
    </source>
</evidence>
<reference evidence="2" key="1">
    <citation type="submission" date="2017-01" db="EMBL/GenBank/DDBJ databases">
        <title>Comparative genomics of anhydrobiosis in the tardigrade Hypsibius dujardini.</title>
        <authorList>
            <person name="Yoshida Y."/>
            <person name="Koutsovoulos G."/>
            <person name="Laetsch D."/>
            <person name="Stevens L."/>
            <person name="Kumar S."/>
            <person name="Horikawa D."/>
            <person name="Ishino K."/>
            <person name="Komine S."/>
            <person name="Tomita M."/>
            <person name="Blaxter M."/>
            <person name="Arakawa K."/>
        </authorList>
    </citation>
    <scope>NUCLEOTIDE SEQUENCE [LARGE SCALE GENOMIC DNA]</scope>
    <source>
        <strain evidence="2">Z151</strain>
    </source>
</reference>
<accession>A0A9X6ND98</accession>
<dbReference type="AlphaFoldDB" id="A0A9X6ND98"/>
<comment type="caution">
    <text evidence="1">The sequence shown here is derived from an EMBL/GenBank/DDBJ whole genome shotgun (WGS) entry which is preliminary data.</text>
</comment>
<sequence>MNNGGHLFGSADLRTFQQQLQSYGVDLNAVLAAVAANNKHTANPGKWLSVILKTAADIGQIAGIVAQNENSPACMATTKEIDADIAAIESSLLEDY</sequence>
<evidence type="ECO:0000313" key="2">
    <source>
        <dbReference type="Proteomes" id="UP000192578"/>
    </source>
</evidence>
<protein>
    <submittedName>
        <fullName evidence="1">Uncharacterized protein</fullName>
    </submittedName>
</protein>
<dbReference type="Proteomes" id="UP000192578">
    <property type="component" value="Unassembled WGS sequence"/>
</dbReference>
<keyword evidence="2" id="KW-1185">Reference proteome</keyword>
<dbReference type="EMBL" id="MTYJ01000217">
    <property type="protein sequence ID" value="OWA51194.1"/>
    <property type="molecule type" value="Genomic_DNA"/>
</dbReference>
<organism evidence="1 2">
    <name type="scientific">Hypsibius exemplaris</name>
    <name type="common">Freshwater tardigrade</name>
    <dbReference type="NCBI Taxonomy" id="2072580"/>
    <lineage>
        <taxon>Eukaryota</taxon>
        <taxon>Metazoa</taxon>
        <taxon>Ecdysozoa</taxon>
        <taxon>Tardigrada</taxon>
        <taxon>Eutardigrada</taxon>
        <taxon>Parachela</taxon>
        <taxon>Hypsibioidea</taxon>
        <taxon>Hypsibiidae</taxon>
        <taxon>Hypsibius</taxon>
    </lineage>
</organism>
<proteinExistence type="predicted"/>